<evidence type="ECO:0000313" key="2">
    <source>
        <dbReference type="EMBL" id="KJK74130.1"/>
    </source>
</evidence>
<protein>
    <submittedName>
        <fullName evidence="2">Uncharacterized protein</fullName>
    </submittedName>
</protein>
<reference evidence="3" key="1">
    <citation type="journal article" date="2014" name="BMC Genomics">
        <title>The genome sequence of the biocontrol fungus Metarhizium anisopliae and comparative genomics of Metarhizium species.</title>
        <authorList>
            <person name="Pattemore J.A."/>
            <person name="Hane J.K."/>
            <person name="Williams A.H."/>
            <person name="Wilson B.A."/>
            <person name="Stodart B.J."/>
            <person name="Ash G.J."/>
        </authorList>
    </citation>
    <scope>NUCLEOTIDE SEQUENCE [LARGE SCALE GENOMIC DNA]</scope>
    <source>
        <strain evidence="3">BRIP 53293</strain>
    </source>
</reference>
<name>A0A0D9NNF4_METAN</name>
<accession>A0A0D9NNF4</accession>
<gene>
    <name evidence="2" type="ORF">H634G_10501</name>
</gene>
<dbReference type="OrthoDB" id="4941000at2759"/>
<evidence type="ECO:0000256" key="1">
    <source>
        <dbReference type="SAM" id="MobiDB-lite"/>
    </source>
</evidence>
<dbReference type="Proteomes" id="UP000054544">
    <property type="component" value="Unassembled WGS sequence"/>
</dbReference>
<dbReference type="EMBL" id="KE384762">
    <property type="protein sequence ID" value="KJK74130.1"/>
    <property type="molecule type" value="Genomic_DNA"/>
</dbReference>
<proteinExistence type="predicted"/>
<feature type="compositionally biased region" description="Polar residues" evidence="1">
    <location>
        <begin position="11"/>
        <end position="23"/>
    </location>
</feature>
<evidence type="ECO:0000313" key="3">
    <source>
        <dbReference type="Proteomes" id="UP000054544"/>
    </source>
</evidence>
<dbReference type="AlphaFoldDB" id="A0A0D9NNF4"/>
<organism evidence="2 3">
    <name type="scientific">Metarhizium anisopliae BRIP 53293</name>
    <dbReference type="NCBI Taxonomy" id="1291518"/>
    <lineage>
        <taxon>Eukaryota</taxon>
        <taxon>Fungi</taxon>
        <taxon>Dikarya</taxon>
        <taxon>Ascomycota</taxon>
        <taxon>Pezizomycotina</taxon>
        <taxon>Sordariomycetes</taxon>
        <taxon>Hypocreomycetidae</taxon>
        <taxon>Hypocreales</taxon>
        <taxon>Clavicipitaceae</taxon>
        <taxon>Metarhizium</taxon>
    </lineage>
</organism>
<sequence length="125" mass="13429">MLSKRHEETLTRTPLTALSTPSAQAQTKTANLVSSGVISEIHVTSPNIPMGHGHGGKAYAVPPRLDAVKGEVSPGGGEEETFRFGADDAQGAGYLPWWNNYRLMLSEDKIVGQLKKLESANDDLL</sequence>
<feature type="compositionally biased region" description="Basic and acidic residues" evidence="1">
    <location>
        <begin position="1"/>
        <end position="10"/>
    </location>
</feature>
<feature type="region of interest" description="Disordered" evidence="1">
    <location>
        <begin position="1"/>
        <end position="23"/>
    </location>
</feature>
<keyword evidence="3" id="KW-1185">Reference proteome</keyword>